<dbReference type="Proteomes" id="UP000294947">
    <property type="component" value="Unassembled WGS sequence"/>
</dbReference>
<accession>A0A4R4XW97</accession>
<dbReference type="EMBL" id="SMKW01000122">
    <property type="protein sequence ID" value="TDD35570.1"/>
    <property type="molecule type" value="Genomic_DNA"/>
</dbReference>
<dbReference type="PANTHER" id="PTHR11786">
    <property type="entry name" value="N-HYDROXYARYLAMINE O-ACETYLTRANSFERASE"/>
    <property type="match status" value="1"/>
</dbReference>
<dbReference type="PANTHER" id="PTHR11786:SF0">
    <property type="entry name" value="ARYLAMINE N-ACETYLTRANSFERASE 4-RELATED"/>
    <property type="match status" value="1"/>
</dbReference>
<dbReference type="OrthoDB" id="7181050at2"/>
<comment type="caution">
    <text evidence="2">The sequence shown here is derived from an EMBL/GenBank/DDBJ whole genome shotgun (WGS) entry which is preliminary data.</text>
</comment>
<reference evidence="2 3" key="1">
    <citation type="submission" date="2019-03" db="EMBL/GenBank/DDBJ databases">
        <title>Draft genome sequences of novel Actinobacteria.</title>
        <authorList>
            <person name="Sahin N."/>
            <person name="Ay H."/>
            <person name="Saygin H."/>
        </authorList>
    </citation>
    <scope>NUCLEOTIDE SEQUENCE [LARGE SCALE GENOMIC DNA]</scope>
    <source>
        <strain evidence="2 3">7K502</strain>
    </source>
</reference>
<dbReference type="Pfam" id="PF00797">
    <property type="entry name" value="Acetyltransf_2"/>
    <property type="match status" value="1"/>
</dbReference>
<dbReference type="InterPro" id="IPR038765">
    <property type="entry name" value="Papain-like_cys_pep_sf"/>
</dbReference>
<dbReference type="SUPFAM" id="SSF54001">
    <property type="entry name" value="Cysteine proteinases"/>
    <property type="match status" value="1"/>
</dbReference>
<dbReference type="Gene3D" id="2.40.128.150">
    <property type="entry name" value="Cysteine proteinases"/>
    <property type="match status" value="1"/>
</dbReference>
<dbReference type="RefSeq" id="WP_132494664.1">
    <property type="nucleotide sequence ID" value="NZ_SMKW01000122.1"/>
</dbReference>
<keyword evidence="2" id="KW-0808">Transferase</keyword>
<keyword evidence="3" id="KW-1185">Reference proteome</keyword>
<dbReference type="GO" id="GO:0016407">
    <property type="term" value="F:acetyltransferase activity"/>
    <property type="evidence" value="ECO:0007669"/>
    <property type="project" value="InterPro"/>
</dbReference>
<evidence type="ECO:0000313" key="2">
    <source>
        <dbReference type="EMBL" id="TDD35570.1"/>
    </source>
</evidence>
<evidence type="ECO:0000256" key="1">
    <source>
        <dbReference type="ARBA" id="ARBA00006547"/>
    </source>
</evidence>
<dbReference type="Gene3D" id="3.30.2140.10">
    <property type="entry name" value="Arylamine N-acetyltransferase"/>
    <property type="match status" value="1"/>
</dbReference>
<dbReference type="InterPro" id="IPR001447">
    <property type="entry name" value="Arylamine_N-AcTrfase"/>
</dbReference>
<proteinExistence type="inferred from homology"/>
<comment type="similarity">
    <text evidence="1">Belongs to the arylamine N-acetyltransferase family.</text>
</comment>
<protein>
    <submittedName>
        <fullName evidence="2">Arylamine N-acetyltransferase</fullName>
    </submittedName>
</protein>
<name>A0A4R4XW97_9PSEU</name>
<sequence>MDVLGYLARLGLEREPPSLAALQRLQAAHVERVPYEMLDLQFGQPPSLDPSASTARILQGRGGGCYHLNGAFSALLRELGYQVTRHLGGVQHSTEDPPKISRNHLALTITGLPEDPEAAWLVDVGLGDGFHLPLQLREGSYDQGRYTYRIRPSEVAPGGWRFDHDPAGAFVGFDVAPGVAKMADFAEKWVWLSTAPESGFVRLCMLMRRDATGVDTLKALTLNRHGAEEILESPEAWWTAAGDVFGIQRTLFTGDERDRLWQRLVEQHEGHASDEVINA</sequence>
<evidence type="ECO:0000313" key="3">
    <source>
        <dbReference type="Proteomes" id="UP000294947"/>
    </source>
</evidence>
<gene>
    <name evidence="2" type="ORF">E1288_43060</name>
</gene>
<organism evidence="2 3">
    <name type="scientific">Saccharopolyspora elongata</name>
    <dbReference type="NCBI Taxonomy" id="2530387"/>
    <lineage>
        <taxon>Bacteria</taxon>
        <taxon>Bacillati</taxon>
        <taxon>Actinomycetota</taxon>
        <taxon>Actinomycetes</taxon>
        <taxon>Pseudonocardiales</taxon>
        <taxon>Pseudonocardiaceae</taxon>
        <taxon>Saccharopolyspora</taxon>
    </lineage>
</organism>
<dbReference type="AlphaFoldDB" id="A0A4R4XW97"/>